<dbReference type="GO" id="GO:0005829">
    <property type="term" value="C:cytosol"/>
    <property type="evidence" value="ECO:0007669"/>
    <property type="project" value="TreeGrafter"/>
</dbReference>
<dbReference type="InParanoid" id="A0A397RZV8"/>
<dbReference type="FunCoup" id="A0A397RZV8">
    <property type="interactions" value="314"/>
</dbReference>
<keyword evidence="2 9" id="KW-0028">Amino-acid biosynthesis</keyword>
<dbReference type="EMBL" id="QXEV01000019">
    <property type="protein sequence ID" value="RIA75464.1"/>
    <property type="molecule type" value="Genomic_DNA"/>
</dbReference>
<dbReference type="InterPro" id="IPR036320">
    <property type="entry name" value="Glycosyl_Trfase_fam3_N_dom_sf"/>
</dbReference>
<name>A0A397RZV8_9MOLU</name>
<comment type="pathway">
    <text evidence="1 9">Amino-acid biosynthesis; L-tryptophan biosynthesis; L-tryptophan from chorismate: step 2/5.</text>
</comment>
<comment type="subunit">
    <text evidence="9">Homodimer.</text>
</comment>
<comment type="catalytic activity">
    <reaction evidence="7 9">
        <text>N-(5-phospho-beta-D-ribosyl)anthranilate + diphosphate = 5-phospho-alpha-D-ribose 1-diphosphate + anthranilate</text>
        <dbReference type="Rhea" id="RHEA:11768"/>
        <dbReference type="ChEBI" id="CHEBI:16567"/>
        <dbReference type="ChEBI" id="CHEBI:18277"/>
        <dbReference type="ChEBI" id="CHEBI:33019"/>
        <dbReference type="ChEBI" id="CHEBI:58017"/>
        <dbReference type="EC" id="2.4.2.18"/>
    </reaction>
</comment>
<organism evidence="12 13">
    <name type="scientific">Anaeroplasma bactoclasticum</name>
    <dbReference type="NCBI Taxonomy" id="2088"/>
    <lineage>
        <taxon>Bacteria</taxon>
        <taxon>Bacillati</taxon>
        <taxon>Mycoplasmatota</taxon>
        <taxon>Mollicutes</taxon>
        <taxon>Anaeroplasmatales</taxon>
        <taxon>Anaeroplasmataceae</taxon>
        <taxon>Anaeroplasma</taxon>
    </lineage>
</organism>
<keyword evidence="3 9" id="KW-0328">Glycosyltransferase</keyword>
<dbReference type="EC" id="2.4.2.18" evidence="9"/>
<feature type="binding site" evidence="9">
    <location>
        <position position="165"/>
    </location>
    <ligand>
        <name>anthranilate</name>
        <dbReference type="ChEBI" id="CHEBI:16567"/>
        <label>2</label>
    </ligand>
</feature>
<dbReference type="UniPathway" id="UPA00035">
    <property type="reaction ID" value="UER00041"/>
</dbReference>
<keyword evidence="5 9" id="KW-0822">Tryptophan biosynthesis</keyword>
<dbReference type="Pfam" id="PF00591">
    <property type="entry name" value="Glycos_transf_3"/>
    <property type="match status" value="1"/>
</dbReference>
<evidence type="ECO:0000256" key="1">
    <source>
        <dbReference type="ARBA" id="ARBA00004907"/>
    </source>
</evidence>
<dbReference type="HAMAP" id="MF_00211">
    <property type="entry name" value="TrpD"/>
    <property type="match status" value="1"/>
</dbReference>
<evidence type="ECO:0000256" key="2">
    <source>
        <dbReference type="ARBA" id="ARBA00022605"/>
    </source>
</evidence>
<dbReference type="InterPro" id="IPR017459">
    <property type="entry name" value="Glycosyl_Trfase_fam3_N_dom"/>
</dbReference>
<evidence type="ECO:0000256" key="5">
    <source>
        <dbReference type="ARBA" id="ARBA00022822"/>
    </source>
</evidence>
<keyword evidence="6 9" id="KW-0057">Aromatic amino acid biosynthesis</keyword>
<feature type="binding site" evidence="9">
    <location>
        <position position="225"/>
    </location>
    <ligand>
        <name>Mg(2+)</name>
        <dbReference type="ChEBI" id="CHEBI:18420"/>
        <label>1</label>
    </ligand>
</feature>
<dbReference type="InterPro" id="IPR000312">
    <property type="entry name" value="Glycosyl_Trfase_fam3"/>
</dbReference>
<evidence type="ECO:0000313" key="12">
    <source>
        <dbReference type="EMBL" id="RIA75464.1"/>
    </source>
</evidence>
<feature type="binding site" evidence="9">
    <location>
        <position position="87"/>
    </location>
    <ligand>
        <name>5-phospho-alpha-D-ribose 1-diphosphate</name>
        <dbReference type="ChEBI" id="CHEBI:58017"/>
    </ligand>
</feature>
<comment type="cofactor">
    <cofactor evidence="9">
        <name>Mg(2+)</name>
        <dbReference type="ChEBI" id="CHEBI:18420"/>
    </cofactor>
    <text evidence="9">Binds 2 magnesium ions per monomer.</text>
</comment>
<comment type="caution">
    <text evidence="9">Lacks conserved residue(s) required for the propagation of feature annotation.</text>
</comment>
<evidence type="ECO:0000259" key="11">
    <source>
        <dbReference type="Pfam" id="PF02885"/>
    </source>
</evidence>
<dbReference type="PANTHER" id="PTHR43285:SF2">
    <property type="entry name" value="ANTHRANILATE PHOSPHORIBOSYLTRANSFERASE"/>
    <property type="match status" value="1"/>
</dbReference>
<comment type="similarity">
    <text evidence="8">In the C-terminal section; belongs to the anthranilate phosphoribosyltransferase family.</text>
</comment>
<protein>
    <recommendedName>
        <fullName evidence="9">Anthranilate phosphoribosyltransferase</fullName>
        <ecNumber evidence="9">2.4.2.18</ecNumber>
    </recommendedName>
</protein>
<keyword evidence="13" id="KW-1185">Reference proteome</keyword>
<proteinExistence type="inferred from homology"/>
<evidence type="ECO:0000313" key="13">
    <source>
        <dbReference type="Proteomes" id="UP000266506"/>
    </source>
</evidence>
<sequence length="347" mass="38157">MMKVYLQKLIEGKDLDREEMYDAILKIMKNEVEPAMTGAFLTALSIKGEKPEEIVGAVKAMLEVAQIIDPGYDVLDIVGTGGDRSFSFNISSTSALVAAAAGVKVAKHGNRSVSSKCGSADFYEALGIKFDFASHFAKEVLDKAGIVFMFAPVYHQAMRFVGPIRKALGIKTIYNIMGPLINPMNASHMVLGVYKKELVRPVAEVLQKRGLKHAMVVFGEDIVDEVSISAKTYVAEFEGNNPILEYEIDPRDYGISLSSHQDIVGGDPTVNKDIALDIFNGVKGPKRDAVVLNAACAIHVYTGKPLDIAIKEAENVIDSKLVLKKLEEFREATNDIRWNCWICKRKI</sequence>
<evidence type="ECO:0000256" key="8">
    <source>
        <dbReference type="ARBA" id="ARBA00061188"/>
    </source>
</evidence>
<dbReference type="FunFam" id="3.40.1030.10:FF:000002">
    <property type="entry name" value="Anthranilate phosphoribosyltransferase"/>
    <property type="match status" value="1"/>
</dbReference>
<dbReference type="GO" id="GO:0004048">
    <property type="term" value="F:anthranilate phosphoribosyltransferase activity"/>
    <property type="evidence" value="ECO:0007669"/>
    <property type="project" value="UniProtKB-UniRule"/>
</dbReference>
<keyword evidence="9" id="KW-0460">Magnesium</keyword>
<dbReference type="SUPFAM" id="SSF47648">
    <property type="entry name" value="Nucleoside phosphorylase/phosphoribosyltransferase N-terminal domain"/>
    <property type="match status" value="1"/>
</dbReference>
<evidence type="ECO:0000256" key="7">
    <source>
        <dbReference type="ARBA" id="ARBA00052328"/>
    </source>
</evidence>
<evidence type="ECO:0000256" key="6">
    <source>
        <dbReference type="ARBA" id="ARBA00023141"/>
    </source>
</evidence>
<reference evidence="12 13" key="1">
    <citation type="submission" date="2018-08" db="EMBL/GenBank/DDBJ databases">
        <title>Genomic Encyclopedia of Archaeal and Bacterial Type Strains, Phase II (KMG-II): from individual species to whole genera.</title>
        <authorList>
            <person name="Goeker M."/>
        </authorList>
    </citation>
    <scope>NUCLEOTIDE SEQUENCE [LARGE SCALE GENOMIC DNA]</scope>
    <source>
        <strain evidence="12 13">ATCC 27112</strain>
    </source>
</reference>
<dbReference type="InterPro" id="IPR005940">
    <property type="entry name" value="Anthranilate_Pribosyl_Tfrase"/>
</dbReference>
<dbReference type="GO" id="GO:0000287">
    <property type="term" value="F:magnesium ion binding"/>
    <property type="evidence" value="ECO:0007669"/>
    <property type="project" value="UniProtKB-UniRule"/>
</dbReference>
<dbReference type="Pfam" id="PF02885">
    <property type="entry name" value="Glycos_trans_3N"/>
    <property type="match status" value="1"/>
</dbReference>
<feature type="domain" description="Glycosyl transferase family 3" evidence="10">
    <location>
        <begin position="72"/>
        <end position="319"/>
    </location>
</feature>
<feature type="binding site" evidence="9">
    <location>
        <position position="91"/>
    </location>
    <ligand>
        <name>Mg(2+)</name>
        <dbReference type="ChEBI" id="CHEBI:18420"/>
        <label>1</label>
    </ligand>
</feature>
<comment type="function">
    <text evidence="9">Catalyzes the transfer of the phosphoribosyl group of 5-phosphorylribose-1-pyrophosphate (PRPP) to anthranilate to yield N-(5'-phosphoribosyl)-anthranilate (PRA).</text>
</comment>
<dbReference type="AlphaFoldDB" id="A0A397RZV8"/>
<accession>A0A397RZV8</accession>
<evidence type="ECO:0000256" key="9">
    <source>
        <dbReference type="HAMAP-Rule" id="MF_00211"/>
    </source>
</evidence>
<feature type="domain" description="Glycosyl transferase family 3 N-terminal" evidence="11">
    <location>
        <begin position="5"/>
        <end position="64"/>
    </location>
</feature>
<feature type="binding site" evidence="9">
    <location>
        <position position="79"/>
    </location>
    <ligand>
        <name>5-phospho-alpha-D-ribose 1-diphosphate</name>
        <dbReference type="ChEBI" id="CHEBI:58017"/>
    </ligand>
</feature>
<feature type="binding site" evidence="9">
    <location>
        <position position="79"/>
    </location>
    <ligand>
        <name>anthranilate</name>
        <dbReference type="ChEBI" id="CHEBI:16567"/>
        <label>1</label>
    </ligand>
</feature>
<dbReference type="GO" id="GO:0000162">
    <property type="term" value="P:L-tryptophan biosynthetic process"/>
    <property type="evidence" value="ECO:0007669"/>
    <property type="project" value="UniProtKB-UniRule"/>
</dbReference>
<feature type="binding site" evidence="9">
    <location>
        <begin position="82"/>
        <end position="83"/>
    </location>
    <ligand>
        <name>5-phospho-alpha-D-ribose 1-diphosphate</name>
        <dbReference type="ChEBI" id="CHEBI:58017"/>
    </ligand>
</feature>
<feature type="binding site" evidence="9">
    <location>
        <position position="110"/>
    </location>
    <ligand>
        <name>anthranilate</name>
        <dbReference type="ChEBI" id="CHEBI:16567"/>
        <label>1</label>
    </ligand>
</feature>
<dbReference type="InterPro" id="IPR035902">
    <property type="entry name" value="Nuc_phospho_transferase"/>
</dbReference>
<gene>
    <name evidence="9" type="primary">trpD</name>
    <name evidence="12" type="ORF">EI71_01502</name>
</gene>
<evidence type="ECO:0000259" key="10">
    <source>
        <dbReference type="Pfam" id="PF00591"/>
    </source>
</evidence>
<feature type="binding site" evidence="9">
    <location>
        <position position="224"/>
    </location>
    <ligand>
        <name>Mg(2+)</name>
        <dbReference type="ChEBI" id="CHEBI:18420"/>
        <label>2</label>
    </ligand>
</feature>
<comment type="similarity">
    <text evidence="9">Belongs to the anthranilate phosphoribosyltransferase family.</text>
</comment>
<keyword evidence="4 9" id="KW-0808">Transferase</keyword>
<dbReference type="PANTHER" id="PTHR43285">
    <property type="entry name" value="ANTHRANILATE PHOSPHORIBOSYLTRANSFERASE"/>
    <property type="match status" value="1"/>
</dbReference>
<dbReference type="Gene3D" id="1.20.970.10">
    <property type="entry name" value="Transferase, Pyrimidine Nucleoside Phosphorylase, Chain C"/>
    <property type="match status" value="1"/>
</dbReference>
<evidence type="ECO:0000256" key="4">
    <source>
        <dbReference type="ARBA" id="ARBA00022679"/>
    </source>
</evidence>
<dbReference type="NCBIfam" id="TIGR01245">
    <property type="entry name" value="trpD"/>
    <property type="match status" value="1"/>
</dbReference>
<dbReference type="Proteomes" id="UP000266506">
    <property type="component" value="Unassembled WGS sequence"/>
</dbReference>
<evidence type="ECO:0000256" key="3">
    <source>
        <dbReference type="ARBA" id="ARBA00022676"/>
    </source>
</evidence>
<dbReference type="Gene3D" id="3.40.1030.10">
    <property type="entry name" value="Nucleoside phosphorylase/phosphoribosyltransferase catalytic domain"/>
    <property type="match status" value="1"/>
</dbReference>
<keyword evidence="9" id="KW-0479">Metal-binding</keyword>
<comment type="caution">
    <text evidence="12">The sequence shown here is derived from an EMBL/GenBank/DDBJ whole genome shotgun (WGS) entry which is preliminary data.</text>
</comment>
<feature type="binding site" evidence="9">
    <location>
        <position position="225"/>
    </location>
    <ligand>
        <name>Mg(2+)</name>
        <dbReference type="ChEBI" id="CHEBI:18420"/>
        <label>2</label>
    </ligand>
</feature>
<feature type="binding site" evidence="9">
    <location>
        <begin position="107"/>
        <end position="115"/>
    </location>
    <ligand>
        <name>5-phospho-alpha-D-ribose 1-diphosphate</name>
        <dbReference type="ChEBI" id="CHEBI:58017"/>
    </ligand>
</feature>
<dbReference type="SUPFAM" id="SSF52418">
    <property type="entry name" value="Nucleoside phosphorylase/phosphoribosyltransferase catalytic domain"/>
    <property type="match status" value="1"/>
</dbReference>
<feature type="binding site" evidence="9">
    <location>
        <position position="119"/>
    </location>
    <ligand>
        <name>5-phospho-alpha-D-ribose 1-diphosphate</name>
        <dbReference type="ChEBI" id="CHEBI:58017"/>
    </ligand>
</feature>
<feature type="binding site" evidence="9">
    <location>
        <begin position="89"/>
        <end position="92"/>
    </location>
    <ligand>
        <name>5-phospho-alpha-D-ribose 1-diphosphate</name>
        <dbReference type="ChEBI" id="CHEBI:58017"/>
    </ligand>
</feature>